<dbReference type="PROSITE" id="PS50835">
    <property type="entry name" value="IG_LIKE"/>
    <property type="match status" value="1"/>
</dbReference>
<dbReference type="InterPro" id="IPR036116">
    <property type="entry name" value="FN3_sf"/>
</dbReference>
<evidence type="ECO:0000259" key="13">
    <source>
        <dbReference type="PROSITE" id="PS50835"/>
    </source>
</evidence>
<feature type="transmembrane region" description="Helical" evidence="12">
    <location>
        <begin position="410"/>
        <end position="430"/>
    </location>
</feature>
<evidence type="ECO:0000313" key="16">
    <source>
        <dbReference type="Proteomes" id="UP000001075"/>
    </source>
</evidence>
<evidence type="ECO:0000256" key="12">
    <source>
        <dbReference type="SAM" id="Phobius"/>
    </source>
</evidence>
<sequence>MQFAASSRIRLVIGVTELVAWDPGYLSFLGVVKREGGMKDIHVGRLKACFSDAGCLNMASGCWGQSEVANDTVTSLPGATVTLICPGKEAEGDVTIQWVYSGSQHRQWTTKGNTLLLRAVQLDDTGNYLCFLDNHLLGTVPLLVDVPPEEPKLSCFRKNPLVSATCEWHPSNTPSPTTKAVLFGKKINKTNMKNDFQLPCQYSQKLKSFSCQVEILEGDKIYHVVSLCVSNSVGSKSSANVAFQSLNMVKPDPPMNLVVSAIPGKPRWLKVSWQDPESWDSSFYMLEFELRYRPVWSKSFTVWLLPVVQHECIIRDALRGVEHVVQLRGREEFGTGQWSEWSPEVTGTPWIGLLSTAEPQNTSAGILGNPTQVPDEDDGNEEDPSRYSVKATSIPASAQESSSVSLPTSLVAGASLVFGLLLCVFIVVKLKKTWKSQAEKESKTSSSPPYTLGQLKPNFVLVPLLTSAGSHNRSRPDNTVSHSCLGVRDPQSPFDTSNRDYLFSR</sequence>
<evidence type="ECO:0000313" key="15">
    <source>
        <dbReference type="EMBL" id="EGV98116.1"/>
    </source>
</evidence>
<dbReference type="InParanoid" id="G3HBZ4"/>
<dbReference type="FunCoup" id="G3HBZ4">
    <property type="interactions" value="522"/>
</dbReference>
<keyword evidence="5 12" id="KW-1133">Transmembrane helix</keyword>
<keyword evidence="3 12" id="KW-0812">Transmembrane</keyword>
<reference evidence="16" key="1">
    <citation type="journal article" date="2011" name="Nat. Biotechnol.">
        <title>The genomic sequence of the Chinese hamster ovary (CHO)-K1 cell line.</title>
        <authorList>
            <person name="Xu X."/>
            <person name="Nagarajan H."/>
            <person name="Lewis N.E."/>
            <person name="Pan S."/>
            <person name="Cai Z."/>
            <person name="Liu X."/>
            <person name="Chen W."/>
            <person name="Xie M."/>
            <person name="Wang W."/>
            <person name="Hammond S."/>
            <person name="Andersen M.R."/>
            <person name="Neff N."/>
            <person name="Passarelli B."/>
            <person name="Koh W."/>
            <person name="Fan H.C."/>
            <person name="Wang J."/>
            <person name="Gui Y."/>
            <person name="Lee K.H."/>
            <person name="Betenbaugh M.J."/>
            <person name="Quake S.R."/>
            <person name="Famili I."/>
            <person name="Palsson B.O."/>
            <person name="Wang J."/>
        </authorList>
    </citation>
    <scope>NUCLEOTIDE SEQUENCE [LARGE SCALE GENOMIC DNA]</scope>
    <source>
        <strain evidence="16">CHO K1 cell line</strain>
    </source>
</reference>
<evidence type="ECO:0000256" key="4">
    <source>
        <dbReference type="ARBA" id="ARBA00022729"/>
    </source>
</evidence>
<gene>
    <name evidence="15" type="ORF">I79_008031</name>
</gene>
<dbReference type="PANTHER" id="PTHR23037:SF22">
    <property type="entry name" value="CYTOKINE RECEPTOR COMMON SUBUNIT BETA"/>
    <property type="match status" value="1"/>
</dbReference>
<organism evidence="15 16">
    <name type="scientific">Cricetulus griseus</name>
    <name type="common">Chinese hamster</name>
    <name type="synonym">Cricetulus barabensis griseus</name>
    <dbReference type="NCBI Taxonomy" id="10029"/>
    <lineage>
        <taxon>Eukaryota</taxon>
        <taxon>Metazoa</taxon>
        <taxon>Chordata</taxon>
        <taxon>Craniata</taxon>
        <taxon>Vertebrata</taxon>
        <taxon>Euteleostomi</taxon>
        <taxon>Mammalia</taxon>
        <taxon>Eutheria</taxon>
        <taxon>Euarchontoglires</taxon>
        <taxon>Glires</taxon>
        <taxon>Rodentia</taxon>
        <taxon>Myomorpha</taxon>
        <taxon>Muroidea</taxon>
        <taxon>Cricetidae</taxon>
        <taxon>Cricetinae</taxon>
        <taxon>Cricetulus</taxon>
    </lineage>
</organism>
<dbReference type="PROSITE" id="PS50853">
    <property type="entry name" value="FN3"/>
    <property type="match status" value="1"/>
</dbReference>
<dbReference type="InterPro" id="IPR003530">
    <property type="entry name" value="Hematopoietin_rcpt_L_F3_CS"/>
</dbReference>
<evidence type="ECO:0000256" key="11">
    <source>
        <dbReference type="SAM" id="MobiDB-lite"/>
    </source>
</evidence>
<dbReference type="InterPro" id="IPR003598">
    <property type="entry name" value="Ig_sub2"/>
</dbReference>
<dbReference type="InterPro" id="IPR003961">
    <property type="entry name" value="FN3_dom"/>
</dbReference>
<evidence type="ECO:0000256" key="10">
    <source>
        <dbReference type="ARBA" id="ARBA00023319"/>
    </source>
</evidence>
<dbReference type="Gene3D" id="2.60.40.10">
    <property type="entry name" value="Immunoglobulins"/>
    <property type="match status" value="3"/>
</dbReference>
<evidence type="ECO:0000256" key="3">
    <source>
        <dbReference type="ARBA" id="ARBA00022692"/>
    </source>
</evidence>
<evidence type="ECO:0000256" key="2">
    <source>
        <dbReference type="ARBA" id="ARBA00010890"/>
    </source>
</evidence>
<feature type="domain" description="Ig-like" evidence="13">
    <location>
        <begin position="78"/>
        <end position="154"/>
    </location>
</feature>
<keyword evidence="8 15" id="KW-0675">Receptor</keyword>
<evidence type="ECO:0000259" key="14">
    <source>
        <dbReference type="PROSITE" id="PS50853"/>
    </source>
</evidence>
<feature type="domain" description="Fibronectin type-III" evidence="14">
    <location>
        <begin position="253"/>
        <end position="351"/>
    </location>
</feature>
<accession>G3HBZ4</accession>
<feature type="region of interest" description="Disordered" evidence="11">
    <location>
        <begin position="470"/>
        <end position="505"/>
    </location>
</feature>
<evidence type="ECO:0000256" key="5">
    <source>
        <dbReference type="ARBA" id="ARBA00022989"/>
    </source>
</evidence>
<dbReference type="CDD" id="cd00063">
    <property type="entry name" value="FN3"/>
    <property type="match status" value="1"/>
</dbReference>
<dbReference type="EMBL" id="JH000275">
    <property type="protein sequence ID" value="EGV98116.1"/>
    <property type="molecule type" value="Genomic_DNA"/>
</dbReference>
<dbReference type="SMART" id="SM00409">
    <property type="entry name" value="IG"/>
    <property type="match status" value="1"/>
</dbReference>
<name>G3HBZ4_CRIGR</name>
<feature type="region of interest" description="Disordered" evidence="11">
    <location>
        <begin position="362"/>
        <end position="394"/>
    </location>
</feature>
<dbReference type="PaxDb" id="10029-XP_007612637.1"/>
<dbReference type="AlphaFoldDB" id="G3HBZ4"/>
<evidence type="ECO:0000256" key="6">
    <source>
        <dbReference type="ARBA" id="ARBA00023136"/>
    </source>
</evidence>
<evidence type="ECO:0000256" key="8">
    <source>
        <dbReference type="ARBA" id="ARBA00023170"/>
    </source>
</evidence>
<keyword evidence="6 12" id="KW-0472">Membrane</keyword>
<dbReference type="InterPro" id="IPR013783">
    <property type="entry name" value="Ig-like_fold"/>
</dbReference>
<dbReference type="InterPro" id="IPR003599">
    <property type="entry name" value="Ig_sub"/>
</dbReference>
<dbReference type="GO" id="GO:0009897">
    <property type="term" value="C:external side of plasma membrane"/>
    <property type="evidence" value="ECO:0007669"/>
    <property type="project" value="TreeGrafter"/>
</dbReference>
<evidence type="ECO:0000256" key="9">
    <source>
        <dbReference type="ARBA" id="ARBA00023180"/>
    </source>
</evidence>
<dbReference type="PANTHER" id="PTHR23037">
    <property type="entry name" value="CYTOKINE RECEPTOR"/>
    <property type="match status" value="1"/>
</dbReference>
<feature type="compositionally biased region" description="Polar residues" evidence="11">
    <location>
        <begin position="362"/>
        <end position="372"/>
    </location>
</feature>
<keyword evidence="10" id="KW-0393">Immunoglobulin domain</keyword>
<dbReference type="SUPFAM" id="SSF49265">
    <property type="entry name" value="Fibronectin type III"/>
    <property type="match status" value="2"/>
</dbReference>
<dbReference type="InterPro" id="IPR013151">
    <property type="entry name" value="Immunoglobulin_dom"/>
</dbReference>
<dbReference type="InterPro" id="IPR036179">
    <property type="entry name" value="Ig-like_dom_sf"/>
</dbReference>
<proteinExistence type="inferred from homology"/>
<comment type="similarity">
    <text evidence="2">Belongs to the type I cytokine receptor family. Type 3 subfamily.</text>
</comment>
<dbReference type="eggNOG" id="ENOG502RY0M">
    <property type="taxonomic scope" value="Eukaryota"/>
</dbReference>
<evidence type="ECO:0000256" key="1">
    <source>
        <dbReference type="ARBA" id="ARBA00004479"/>
    </source>
</evidence>
<keyword evidence="4" id="KW-0732">Signal</keyword>
<dbReference type="SMART" id="SM00408">
    <property type="entry name" value="IGc2"/>
    <property type="match status" value="1"/>
</dbReference>
<evidence type="ECO:0000256" key="7">
    <source>
        <dbReference type="ARBA" id="ARBA00023157"/>
    </source>
</evidence>
<dbReference type="PROSITE" id="PS01354">
    <property type="entry name" value="HEMATOPO_REC_L_F3"/>
    <property type="match status" value="1"/>
</dbReference>
<dbReference type="GO" id="GO:0004896">
    <property type="term" value="F:cytokine receptor activity"/>
    <property type="evidence" value="ECO:0007669"/>
    <property type="project" value="InterPro"/>
</dbReference>
<dbReference type="Pfam" id="PF00047">
    <property type="entry name" value="ig"/>
    <property type="match status" value="1"/>
</dbReference>
<feature type="compositionally biased region" description="Polar residues" evidence="11">
    <location>
        <begin position="470"/>
        <end position="482"/>
    </location>
</feature>
<dbReference type="Proteomes" id="UP000001075">
    <property type="component" value="Unassembled WGS sequence"/>
</dbReference>
<dbReference type="GO" id="GO:0016064">
    <property type="term" value="P:immunoglobulin mediated immune response"/>
    <property type="evidence" value="ECO:0007669"/>
    <property type="project" value="TreeGrafter"/>
</dbReference>
<dbReference type="InterPro" id="IPR015321">
    <property type="entry name" value="TypeI_recpt_CBD"/>
</dbReference>
<dbReference type="SUPFAM" id="SSF48726">
    <property type="entry name" value="Immunoglobulin"/>
    <property type="match status" value="1"/>
</dbReference>
<dbReference type="Pfam" id="PF09240">
    <property type="entry name" value="IL6Ra-bind"/>
    <property type="match status" value="1"/>
</dbReference>
<keyword evidence="7" id="KW-1015">Disulfide bond</keyword>
<dbReference type="STRING" id="10029.G3HBZ4"/>
<dbReference type="InterPro" id="IPR007110">
    <property type="entry name" value="Ig-like_dom"/>
</dbReference>
<dbReference type="FunFam" id="2.60.40.10:FF:000136">
    <property type="entry name" value="Ciliary neurotrophic factor receptor alpha"/>
    <property type="match status" value="1"/>
</dbReference>
<comment type="subcellular location">
    <subcellularLocation>
        <location evidence="1">Membrane</location>
        <topology evidence="1">Single-pass type I membrane protein</topology>
    </subcellularLocation>
</comment>
<protein>
    <submittedName>
        <fullName evidence="15">Interleukin-6 receptor subunit alpha</fullName>
    </submittedName>
</protein>
<keyword evidence="9" id="KW-0325">Glycoprotein</keyword>
<dbReference type="SMART" id="SM00060">
    <property type="entry name" value="FN3"/>
    <property type="match status" value="1"/>
</dbReference>